<protein>
    <submittedName>
        <fullName evidence="1">Uncharacterized protein</fullName>
    </submittedName>
</protein>
<dbReference type="KEGG" id="ani:ANIA_11516"/>
<dbReference type="RefSeq" id="XP_050466913.1">
    <property type="nucleotide sequence ID" value="XM_050611209.1"/>
</dbReference>
<dbReference type="InParanoid" id="C8V051"/>
<reference evidence="2" key="1">
    <citation type="journal article" date="2005" name="Nature">
        <title>Sequencing of Aspergillus nidulans and comparative analysis with A. fumigatus and A. oryzae.</title>
        <authorList>
            <person name="Galagan J.E."/>
            <person name="Calvo S.E."/>
            <person name="Cuomo C."/>
            <person name="Ma L.J."/>
            <person name="Wortman J.R."/>
            <person name="Batzoglou S."/>
            <person name="Lee S.I."/>
            <person name="Basturkmen M."/>
            <person name="Spevak C.C."/>
            <person name="Clutterbuck J."/>
            <person name="Kapitonov V."/>
            <person name="Jurka J."/>
            <person name="Scazzocchio C."/>
            <person name="Farman M."/>
            <person name="Butler J."/>
            <person name="Purcell S."/>
            <person name="Harris S."/>
            <person name="Braus G.H."/>
            <person name="Draht O."/>
            <person name="Busch S."/>
            <person name="D'Enfert C."/>
            <person name="Bouchier C."/>
            <person name="Goldman G.H."/>
            <person name="Bell-Pedersen D."/>
            <person name="Griffiths-Jones S."/>
            <person name="Doonan J.H."/>
            <person name="Yu J."/>
            <person name="Vienken K."/>
            <person name="Pain A."/>
            <person name="Freitag M."/>
            <person name="Selker E.U."/>
            <person name="Archer D.B."/>
            <person name="Penalva M.A."/>
            <person name="Oakley B.R."/>
            <person name="Momany M."/>
            <person name="Tanaka T."/>
            <person name="Kumagai T."/>
            <person name="Asai K."/>
            <person name="Machida M."/>
            <person name="Nierman W.C."/>
            <person name="Denning D.W."/>
            <person name="Caddick M."/>
            <person name="Hynes M."/>
            <person name="Paoletti M."/>
            <person name="Fischer R."/>
            <person name="Miller B."/>
            <person name="Dyer P."/>
            <person name="Sachs M.S."/>
            <person name="Osmani S.A."/>
            <person name="Birren B.W."/>
        </authorList>
    </citation>
    <scope>NUCLEOTIDE SEQUENCE [LARGE SCALE GENOMIC DNA]</scope>
    <source>
        <strain evidence="2">FGSC A4 / ATCC 38163 / CBS 112.46 / NRRL 194 / M139</strain>
    </source>
</reference>
<organism evidence="1 2">
    <name type="scientific">Emericella nidulans (strain FGSC A4 / ATCC 38163 / CBS 112.46 / NRRL 194 / M139)</name>
    <name type="common">Aspergillus nidulans</name>
    <dbReference type="NCBI Taxonomy" id="227321"/>
    <lineage>
        <taxon>Eukaryota</taxon>
        <taxon>Fungi</taxon>
        <taxon>Dikarya</taxon>
        <taxon>Ascomycota</taxon>
        <taxon>Pezizomycotina</taxon>
        <taxon>Eurotiomycetes</taxon>
        <taxon>Eurotiomycetidae</taxon>
        <taxon>Eurotiales</taxon>
        <taxon>Aspergillaceae</taxon>
        <taxon>Aspergillus</taxon>
        <taxon>Aspergillus subgen. Nidulantes</taxon>
    </lineage>
</organism>
<dbReference type="EMBL" id="BN001301">
    <property type="protein sequence ID" value="CBF69385.1"/>
    <property type="molecule type" value="Genomic_DNA"/>
</dbReference>
<evidence type="ECO:0000313" key="1">
    <source>
        <dbReference type="EMBL" id="CBF69385.1"/>
    </source>
</evidence>
<accession>C8V051</accession>
<dbReference type="HOGENOM" id="CLU_2654490_0_0_1"/>
<proteinExistence type="predicted"/>
<sequence>MIIVVLIHKGPVEKIQNLSYPETLDISVFTTTSERKEFATKASQFAVINIGPHKRVLAAPGKNETHSNERDPSYFK</sequence>
<evidence type="ECO:0000313" key="2">
    <source>
        <dbReference type="Proteomes" id="UP000000560"/>
    </source>
</evidence>
<keyword evidence="2" id="KW-1185">Reference proteome</keyword>
<reference evidence="2" key="2">
    <citation type="journal article" date="2009" name="Fungal Genet. Biol.">
        <title>The 2008 update of the Aspergillus nidulans genome annotation: a community effort.</title>
        <authorList>
            <person name="Wortman J.R."/>
            <person name="Gilsenan J.M."/>
            <person name="Joardar V."/>
            <person name="Deegan J."/>
            <person name="Clutterbuck J."/>
            <person name="Andersen M.R."/>
            <person name="Archer D."/>
            <person name="Bencina M."/>
            <person name="Braus G."/>
            <person name="Coutinho P."/>
            <person name="von Dohren H."/>
            <person name="Doonan J."/>
            <person name="Driessen A.J."/>
            <person name="Durek P."/>
            <person name="Espeso E."/>
            <person name="Fekete E."/>
            <person name="Flipphi M."/>
            <person name="Estrada C.G."/>
            <person name="Geysens S."/>
            <person name="Goldman G."/>
            <person name="de Groot P.W."/>
            <person name="Hansen K."/>
            <person name="Harris S.D."/>
            <person name="Heinekamp T."/>
            <person name="Helmstaedt K."/>
            <person name="Henrissat B."/>
            <person name="Hofmann G."/>
            <person name="Homan T."/>
            <person name="Horio T."/>
            <person name="Horiuchi H."/>
            <person name="James S."/>
            <person name="Jones M."/>
            <person name="Karaffa L."/>
            <person name="Karanyi Z."/>
            <person name="Kato M."/>
            <person name="Keller N."/>
            <person name="Kelly D.E."/>
            <person name="Kiel J.A."/>
            <person name="Kim J.M."/>
            <person name="van der Klei I.J."/>
            <person name="Klis F.M."/>
            <person name="Kovalchuk A."/>
            <person name="Krasevec N."/>
            <person name="Kubicek C.P."/>
            <person name="Liu B."/>
            <person name="Maccabe A."/>
            <person name="Meyer V."/>
            <person name="Mirabito P."/>
            <person name="Miskei M."/>
            <person name="Mos M."/>
            <person name="Mullins J."/>
            <person name="Nelson D.R."/>
            <person name="Nielsen J."/>
            <person name="Oakley B.R."/>
            <person name="Osmani S.A."/>
            <person name="Pakula T."/>
            <person name="Paszewski A."/>
            <person name="Paulsen I."/>
            <person name="Pilsyk S."/>
            <person name="Pocsi I."/>
            <person name="Punt P.J."/>
            <person name="Ram A.F."/>
            <person name="Ren Q."/>
            <person name="Robellet X."/>
            <person name="Robson G."/>
            <person name="Seiboth B."/>
            <person name="van Solingen P."/>
            <person name="Specht T."/>
            <person name="Sun J."/>
            <person name="Taheri-Talesh N."/>
            <person name="Takeshita N."/>
            <person name="Ussery D."/>
            <person name="vanKuyk P.A."/>
            <person name="Visser H."/>
            <person name="van de Vondervoort P.J."/>
            <person name="de Vries R.P."/>
            <person name="Walton J."/>
            <person name="Xiang X."/>
            <person name="Xiong Y."/>
            <person name="Zeng A.P."/>
            <person name="Brandt B.W."/>
            <person name="Cornell M.J."/>
            <person name="van den Hondel C.A."/>
            <person name="Visser J."/>
            <person name="Oliver S.G."/>
            <person name="Turner G."/>
        </authorList>
    </citation>
    <scope>GENOME REANNOTATION</scope>
    <source>
        <strain evidence="2">FGSC A4 / ATCC 38163 / CBS 112.46 / NRRL 194 / M139</strain>
    </source>
</reference>
<name>C8V051_EMENI</name>
<dbReference type="Proteomes" id="UP000000560">
    <property type="component" value="Chromosome I"/>
</dbReference>
<gene>
    <name evidence="1" type="ORF">ANIA_11516</name>
</gene>
<dbReference type="AlphaFoldDB" id="C8V051"/>
<dbReference type="GeneID" id="74897091"/>